<protein>
    <submittedName>
        <fullName evidence="2">Uncharacterized protein</fullName>
    </submittedName>
</protein>
<reference evidence="2" key="1">
    <citation type="submission" date="2022-11" db="UniProtKB">
        <authorList>
            <consortium name="WormBaseParasite"/>
        </authorList>
    </citation>
    <scope>IDENTIFICATION</scope>
</reference>
<accession>A0A915KTI6</accession>
<dbReference type="AlphaFoldDB" id="A0A915KTI6"/>
<proteinExistence type="predicted"/>
<dbReference type="WBParaSite" id="nRc.2.0.1.t41791-RA">
    <property type="protein sequence ID" value="nRc.2.0.1.t41791-RA"/>
    <property type="gene ID" value="nRc.2.0.1.g41791"/>
</dbReference>
<sequence length="94" mass="10193">MKKNDKKFDKANRNAKRCRFPTFSSPLLKGSSLFSSTSLASVPSSIKSSLVNTPIVLNPAGSVSLANLRASDVAKFGRLKQKRKTLSDYDVTTA</sequence>
<evidence type="ECO:0000313" key="1">
    <source>
        <dbReference type="Proteomes" id="UP000887565"/>
    </source>
</evidence>
<keyword evidence="1" id="KW-1185">Reference proteome</keyword>
<name>A0A915KTI6_ROMCU</name>
<evidence type="ECO:0000313" key="2">
    <source>
        <dbReference type="WBParaSite" id="nRc.2.0.1.t41791-RA"/>
    </source>
</evidence>
<organism evidence="1 2">
    <name type="scientific">Romanomermis culicivorax</name>
    <name type="common">Nematode worm</name>
    <dbReference type="NCBI Taxonomy" id="13658"/>
    <lineage>
        <taxon>Eukaryota</taxon>
        <taxon>Metazoa</taxon>
        <taxon>Ecdysozoa</taxon>
        <taxon>Nematoda</taxon>
        <taxon>Enoplea</taxon>
        <taxon>Dorylaimia</taxon>
        <taxon>Mermithida</taxon>
        <taxon>Mermithoidea</taxon>
        <taxon>Mermithidae</taxon>
        <taxon>Romanomermis</taxon>
    </lineage>
</organism>
<dbReference type="Proteomes" id="UP000887565">
    <property type="component" value="Unplaced"/>
</dbReference>